<dbReference type="Pfam" id="PF01471">
    <property type="entry name" value="PG_binding_1"/>
    <property type="match status" value="1"/>
</dbReference>
<dbReference type="Gene3D" id="1.10.101.10">
    <property type="entry name" value="PGBD-like superfamily/PGBD"/>
    <property type="match status" value="1"/>
</dbReference>
<comment type="caution">
    <text evidence="4">The sequence shown here is derived from an EMBL/GenBank/DDBJ whole genome shotgun (WGS) entry which is preliminary data.</text>
</comment>
<dbReference type="Gene3D" id="2.40.420.20">
    <property type="match status" value="1"/>
</dbReference>
<evidence type="ECO:0000259" key="3">
    <source>
        <dbReference type="Pfam" id="PF01471"/>
    </source>
</evidence>
<evidence type="ECO:0000313" key="4">
    <source>
        <dbReference type="EMBL" id="GAA4253566.1"/>
    </source>
</evidence>
<sequence>MTDIVMTDEGAHGQPDRSPEPQVRRRATRRRRRGRRAVIVGTVVAAVGAAGVAASGLGFGDDGTDRQSASNLPPARTQVSRQTLQDTDEASGDLGYGGQTVLPGRVPGIITGMPLAGDLITRGRAIYRVDNTPVVLLYGALPAYRELTTGSEGADVQQLEDNLRALGYGSGITVDQKYTSATAQAVSRWQKDLGLTQTGRVELGRVVFAPGTIRVDSVTAGLNQSARDGQEVLKYTGTTRRVTARLDVSKQRLARKGALVQIELPDGTRVPGVVDRVYTVIEPAVSQGSDPTTKIEAIVSLNNPDAVATIEAAVVTVVFTADEHKDVLTVPVGALVALNEGGYGVEVIEGTSTRFVKVRTGLFANGRVEVSGDGLREGMTVGIPQ</sequence>
<dbReference type="InterPro" id="IPR002477">
    <property type="entry name" value="Peptidoglycan-bd-like"/>
</dbReference>
<feature type="region of interest" description="Disordered" evidence="1">
    <location>
        <begin position="63"/>
        <end position="98"/>
    </location>
</feature>
<keyword evidence="2" id="KW-0472">Membrane</keyword>
<dbReference type="Proteomes" id="UP001500620">
    <property type="component" value="Unassembled WGS sequence"/>
</dbReference>
<feature type="compositionally biased region" description="Polar residues" evidence="1">
    <location>
        <begin position="66"/>
        <end position="85"/>
    </location>
</feature>
<proteinExistence type="predicted"/>
<dbReference type="EMBL" id="BAABAT010000016">
    <property type="protein sequence ID" value="GAA4253566.1"/>
    <property type="molecule type" value="Genomic_DNA"/>
</dbReference>
<keyword evidence="5" id="KW-1185">Reference proteome</keyword>
<feature type="compositionally biased region" description="Basic and acidic residues" evidence="1">
    <location>
        <begin position="9"/>
        <end position="23"/>
    </location>
</feature>
<keyword evidence="2" id="KW-1133">Transmembrane helix</keyword>
<feature type="transmembrane region" description="Helical" evidence="2">
    <location>
        <begin position="37"/>
        <end position="59"/>
    </location>
</feature>
<feature type="region of interest" description="Disordered" evidence="1">
    <location>
        <begin position="1"/>
        <end position="34"/>
    </location>
</feature>
<dbReference type="InterPro" id="IPR036366">
    <property type="entry name" value="PGBDSf"/>
</dbReference>
<evidence type="ECO:0000256" key="1">
    <source>
        <dbReference type="SAM" id="MobiDB-lite"/>
    </source>
</evidence>
<feature type="compositionally biased region" description="Basic residues" evidence="1">
    <location>
        <begin position="24"/>
        <end position="34"/>
    </location>
</feature>
<keyword evidence="2" id="KW-0812">Transmembrane</keyword>
<organism evidence="4 5">
    <name type="scientific">Dactylosporangium darangshiense</name>
    <dbReference type="NCBI Taxonomy" id="579108"/>
    <lineage>
        <taxon>Bacteria</taxon>
        <taxon>Bacillati</taxon>
        <taxon>Actinomycetota</taxon>
        <taxon>Actinomycetes</taxon>
        <taxon>Micromonosporales</taxon>
        <taxon>Micromonosporaceae</taxon>
        <taxon>Dactylosporangium</taxon>
    </lineage>
</organism>
<gene>
    <name evidence="4" type="ORF">GCM10022255_054880</name>
</gene>
<evidence type="ECO:0000313" key="5">
    <source>
        <dbReference type="Proteomes" id="UP001500620"/>
    </source>
</evidence>
<reference evidence="5" key="1">
    <citation type="journal article" date="2019" name="Int. J. Syst. Evol. Microbiol.">
        <title>The Global Catalogue of Microorganisms (GCM) 10K type strain sequencing project: providing services to taxonomists for standard genome sequencing and annotation.</title>
        <authorList>
            <consortium name="The Broad Institute Genomics Platform"/>
            <consortium name="The Broad Institute Genome Sequencing Center for Infectious Disease"/>
            <person name="Wu L."/>
            <person name="Ma J."/>
        </authorList>
    </citation>
    <scope>NUCLEOTIDE SEQUENCE [LARGE SCALE GENOMIC DNA]</scope>
    <source>
        <strain evidence="5">JCM 17441</strain>
    </source>
</reference>
<protein>
    <submittedName>
        <fullName evidence="4">Peptidoglycan-binding protein</fullName>
    </submittedName>
</protein>
<feature type="domain" description="Peptidoglycan binding-like" evidence="3">
    <location>
        <begin position="153"/>
        <end position="201"/>
    </location>
</feature>
<name>A0ABP8DDS4_9ACTN</name>
<evidence type="ECO:0000256" key="2">
    <source>
        <dbReference type="SAM" id="Phobius"/>
    </source>
</evidence>
<dbReference type="InterPro" id="IPR036365">
    <property type="entry name" value="PGBD-like_sf"/>
</dbReference>
<dbReference type="SUPFAM" id="SSF47090">
    <property type="entry name" value="PGBD-like"/>
    <property type="match status" value="1"/>
</dbReference>
<accession>A0ABP8DDS4</accession>